<dbReference type="CDD" id="cd04301">
    <property type="entry name" value="NAT_SF"/>
    <property type="match status" value="1"/>
</dbReference>
<keyword evidence="4 10" id="KW-0227">DNA damage</keyword>
<evidence type="ECO:0000256" key="5">
    <source>
        <dbReference type="ARBA" id="ARBA00022840"/>
    </source>
</evidence>
<evidence type="ECO:0000256" key="3">
    <source>
        <dbReference type="ARBA" id="ARBA00022741"/>
    </source>
</evidence>
<dbReference type="FunFam" id="3.40.1170.10:FF:000003">
    <property type="entry name" value="DNA mismatch repair protein"/>
    <property type="match status" value="1"/>
</dbReference>
<dbReference type="InterPro" id="IPR007860">
    <property type="entry name" value="DNA_mmatch_repair_MutS_con_dom"/>
</dbReference>
<dbReference type="CDD" id="cd03285">
    <property type="entry name" value="ABC_MSH2_euk"/>
    <property type="match status" value="1"/>
</dbReference>
<keyword evidence="5" id="KW-0067">ATP-binding</keyword>
<dbReference type="InterPro" id="IPR000182">
    <property type="entry name" value="GNAT_dom"/>
</dbReference>
<dbReference type="PIRSF" id="PIRSF005813">
    <property type="entry name" value="MSH2"/>
    <property type="match status" value="1"/>
</dbReference>
<dbReference type="PROSITE" id="PS51186">
    <property type="entry name" value="GNAT"/>
    <property type="match status" value="1"/>
</dbReference>
<dbReference type="FunFam" id="3.40.50.300:FF:000523">
    <property type="entry name" value="DNA mismatch repair protein"/>
    <property type="match status" value="1"/>
</dbReference>
<dbReference type="SUPFAM" id="SSF48334">
    <property type="entry name" value="DNA repair protein MutS, domain III"/>
    <property type="match status" value="1"/>
</dbReference>
<dbReference type="Pfam" id="PF05190">
    <property type="entry name" value="MutS_IV"/>
    <property type="match status" value="1"/>
</dbReference>
<dbReference type="AlphaFoldDB" id="A0A4E9E0M9"/>
<evidence type="ECO:0000256" key="9">
    <source>
        <dbReference type="ARBA" id="ARBA00064337"/>
    </source>
</evidence>
<proteinExistence type="inferred from homology"/>
<organism evidence="13">
    <name type="scientific">Gibberella zeae</name>
    <name type="common">Wheat head blight fungus</name>
    <name type="synonym">Fusarium graminearum</name>
    <dbReference type="NCBI Taxonomy" id="5518"/>
    <lineage>
        <taxon>Eukaryota</taxon>
        <taxon>Fungi</taxon>
        <taxon>Dikarya</taxon>
        <taxon>Ascomycota</taxon>
        <taxon>Pezizomycotina</taxon>
        <taxon>Sordariomycetes</taxon>
        <taxon>Hypocreomycetidae</taxon>
        <taxon>Hypocreales</taxon>
        <taxon>Nectriaceae</taxon>
        <taxon>Fusarium</taxon>
    </lineage>
</organism>
<dbReference type="Pfam" id="PF01624">
    <property type="entry name" value="MutS_I"/>
    <property type="match status" value="1"/>
</dbReference>
<dbReference type="GO" id="GO:0032301">
    <property type="term" value="C:MutSalpha complex"/>
    <property type="evidence" value="ECO:0007669"/>
    <property type="project" value="TreeGrafter"/>
</dbReference>
<name>A0A4E9E0M9_GIBZA</name>
<dbReference type="Pfam" id="PF00488">
    <property type="entry name" value="MutS_V"/>
    <property type="match status" value="1"/>
</dbReference>
<dbReference type="InterPro" id="IPR007695">
    <property type="entry name" value="DNA_mismatch_repair_MutS-lik_N"/>
</dbReference>
<comment type="similarity">
    <text evidence="2 10">Belongs to the DNA mismatch repair MutS family.</text>
</comment>
<evidence type="ECO:0000256" key="2">
    <source>
        <dbReference type="ARBA" id="ARBA00006271"/>
    </source>
</evidence>
<dbReference type="InterPro" id="IPR007861">
    <property type="entry name" value="DNA_mismatch_repair_MutS_clamp"/>
</dbReference>
<dbReference type="InterPro" id="IPR036678">
    <property type="entry name" value="MutS_con_dom_sf"/>
</dbReference>
<feature type="domain" description="N-acetyltransferase" evidence="11">
    <location>
        <begin position="936"/>
        <end position="1129"/>
    </location>
</feature>
<comment type="subcellular location">
    <subcellularLocation>
        <location evidence="1">Nucleus</location>
    </subcellularLocation>
</comment>
<dbReference type="Pfam" id="PF05192">
    <property type="entry name" value="MutS_III"/>
    <property type="match status" value="1"/>
</dbReference>
<dbReference type="Gene3D" id="3.30.420.110">
    <property type="entry name" value="MutS, connector domain"/>
    <property type="match status" value="1"/>
</dbReference>
<comment type="subunit">
    <text evidence="9">Heterodimer of msh2 and msh6.</text>
</comment>
<dbReference type="NCBIfam" id="NF003810">
    <property type="entry name" value="PRK05399.1"/>
    <property type="match status" value="1"/>
</dbReference>
<protein>
    <recommendedName>
        <fullName evidence="11">N-acetyltransferase domain-containing protein</fullName>
    </recommendedName>
</protein>
<keyword evidence="7 10" id="KW-0234">DNA repair</keyword>
<dbReference type="FunFam" id="1.10.1420.10:FF:000015">
    <property type="entry name" value="DNA mismatch repair protein Msh2"/>
    <property type="match status" value="1"/>
</dbReference>
<evidence type="ECO:0000256" key="1">
    <source>
        <dbReference type="ARBA" id="ARBA00004123"/>
    </source>
</evidence>
<dbReference type="Gene3D" id="3.40.630.30">
    <property type="match status" value="1"/>
</dbReference>
<dbReference type="PANTHER" id="PTHR11361">
    <property type="entry name" value="DNA MISMATCH REPAIR PROTEIN MUTS FAMILY MEMBER"/>
    <property type="match status" value="1"/>
</dbReference>
<dbReference type="InterPro" id="IPR016181">
    <property type="entry name" value="Acyl_CoA_acyltransferase"/>
</dbReference>
<evidence type="ECO:0000256" key="8">
    <source>
        <dbReference type="ARBA" id="ARBA00023242"/>
    </source>
</evidence>
<dbReference type="FunFam" id="3.30.420.110:FF:000002">
    <property type="entry name" value="DNA mismatch repair protein"/>
    <property type="match status" value="1"/>
</dbReference>
<gene>
    <name evidence="13" type="ORF">FUG_LOCUS356322</name>
    <name evidence="12" type="ORF">MDCFG202_LOCUS545814</name>
</gene>
<dbReference type="SUPFAM" id="SSF52540">
    <property type="entry name" value="P-loop containing nucleoside triphosphate hydrolases"/>
    <property type="match status" value="1"/>
</dbReference>
<evidence type="ECO:0000256" key="4">
    <source>
        <dbReference type="ARBA" id="ARBA00022763"/>
    </source>
</evidence>
<dbReference type="Gene3D" id="3.40.50.300">
    <property type="entry name" value="P-loop containing nucleotide triphosphate hydrolases"/>
    <property type="match status" value="1"/>
</dbReference>
<evidence type="ECO:0000313" key="12">
    <source>
        <dbReference type="EMBL" id="CAG2007562.1"/>
    </source>
</evidence>
<keyword evidence="3 10" id="KW-0547">Nucleotide-binding</keyword>
<dbReference type="PANTHER" id="PTHR11361:SF35">
    <property type="entry name" value="DNA MISMATCH REPAIR PROTEIN MSH2"/>
    <property type="match status" value="1"/>
</dbReference>
<dbReference type="GO" id="GO:0005524">
    <property type="term" value="F:ATP binding"/>
    <property type="evidence" value="ECO:0007669"/>
    <property type="project" value="UniProtKB-KW"/>
</dbReference>
<dbReference type="EMBL" id="CAJPIJ010000189">
    <property type="protein sequence ID" value="CAG2007562.1"/>
    <property type="molecule type" value="Genomic_DNA"/>
</dbReference>
<dbReference type="FunFam" id="1.10.1420.10:FF:000017">
    <property type="entry name" value="DNA mismatch repair protein Msh2"/>
    <property type="match status" value="1"/>
</dbReference>
<sequence>MASRPELKLDDEGGFIRFFKSLPDVNQDTIRIFDRGDWYTSHGQDANYIAKTVYKTTSVVRQLGRNDHTGLPSVTMTMTVFRQFLREALLKLGKRIEIWQSSSGRMNWKCIKQASPGNLQDVEDDLGGQIESAPMILAVKISAKASEARNVGVCFADASVRELGVSEFLDNDLYSNFEALLIQLGVRECLIQVDKGDKKDENEKDPELAKIKKIIDNCGVAIAERPAGDFGIRDIEQDLARLLKDERSASLLPQTDLKLAMGSAASLIKYLGVLQDPSNFGQYQLYQHDLAHFMKLDAAALKALNLMPGPRDGSKTMSIFGVLNHCKTPVGSRLLAQWLKQPLMSKNEIEKRQQLVEAFYVDTELRQTLQEEHLRSIPDLYRLSKRFQRGKANLEDVVRAYQVVIRLPGFIGTFEGVMDENYKDPLDEAYTTKLRDLSDSLGKLQDMVEQTVDLDALDRHEYIIKADFDKSLRIIRKKLDQLDKDIRAEFTASAKDLGQEADKKIFLETSHKVHGVCMRLTRQEAGCIRNNSKYQECSTQKNGVYFTTKKLQAYRREYDQLSQNYNRTQSSLVHEVVQVASSYCPVLERLAGILAHLDVIVSLAHASVHAPESYVRPKIHARGEGQTILREARHPCMELQDDVQFITNDVELTRDKSSFLIITGPNMGGKSTYIRQTGVIALMAQVGCFVPCAEAELTIYDSILARVGASDSQLKGVSTFMAEMLETANILKSATSESLIVIDELGRGTSTYDGFGLAWAISEHIVKEIGCSAMFATHFHELTALADQYPQVQNLHVTAHIGGTDAAASEADAKREVTLLYKVAPGVCDQSFGIHVAELVRFPDKVVRMAKRKADELEDFTTKHEDLGLQYSKQDMEDGSAMLKRVLVEWKDKVKAGDMSREEQVAALKELVGANPELQANPFFQSTSSPIIMSSITIRPATQDDGPRMLEIFFSAFSSSPLNERCFPPSSPDVQAWQENLIQRSIEDKDDNYMIVAEQDSVILGWARWARREQPLSGKQIKSSSFPASGNQETARHFFQANNDAAIKYIAGEKHWFLSTIAVAKEGQRRGVGSALMKFGVERADAEGWMSYLNSSQEGKGLYEKFGFKVSGTSEFPELGMVQYHMRREAVKS</sequence>
<reference evidence="13" key="1">
    <citation type="submission" date="2019-04" db="EMBL/GenBank/DDBJ databases">
        <authorList>
            <person name="Melise S."/>
            <person name="Noan J."/>
            <person name="Okalmin O."/>
        </authorList>
    </citation>
    <scope>NUCLEOTIDE SEQUENCE</scope>
    <source>
        <strain evidence="13">FN9</strain>
    </source>
</reference>
<dbReference type="InterPro" id="IPR000432">
    <property type="entry name" value="DNA_mismatch_repair_MutS_C"/>
</dbReference>
<comment type="function">
    <text evidence="10">Component of the post-replicative DNA mismatch repair system (MMR).</text>
</comment>
<dbReference type="Gene3D" id="3.40.1170.10">
    <property type="entry name" value="DNA repair protein MutS, domain I"/>
    <property type="match status" value="1"/>
</dbReference>
<dbReference type="GO" id="GO:0140664">
    <property type="term" value="F:ATP-dependent DNA damage sensor activity"/>
    <property type="evidence" value="ECO:0007669"/>
    <property type="project" value="InterPro"/>
</dbReference>
<evidence type="ECO:0000256" key="6">
    <source>
        <dbReference type="ARBA" id="ARBA00023125"/>
    </source>
</evidence>
<evidence type="ECO:0000256" key="10">
    <source>
        <dbReference type="RuleBase" id="RU003756"/>
    </source>
</evidence>
<dbReference type="GO" id="GO:0006298">
    <property type="term" value="P:mismatch repair"/>
    <property type="evidence" value="ECO:0007669"/>
    <property type="project" value="InterPro"/>
</dbReference>
<dbReference type="Proteomes" id="UP000746612">
    <property type="component" value="Unassembled WGS sequence"/>
</dbReference>
<accession>A0A4E9E0M9</accession>
<evidence type="ECO:0000256" key="7">
    <source>
        <dbReference type="ARBA" id="ARBA00023204"/>
    </source>
</evidence>
<dbReference type="InterPro" id="IPR007696">
    <property type="entry name" value="DNA_mismatch_repair_MutS_core"/>
</dbReference>
<dbReference type="Pfam" id="PF00583">
    <property type="entry name" value="Acetyltransf_1"/>
    <property type="match status" value="1"/>
</dbReference>
<dbReference type="InterPro" id="IPR011184">
    <property type="entry name" value="DNA_mismatch_repair_Msh2"/>
</dbReference>
<dbReference type="InterPro" id="IPR032642">
    <property type="entry name" value="Msh2_ATP-bd"/>
</dbReference>
<dbReference type="InterPro" id="IPR045076">
    <property type="entry name" value="MutS"/>
</dbReference>
<keyword evidence="6 10" id="KW-0238">DNA-binding</keyword>
<dbReference type="GO" id="GO:0016747">
    <property type="term" value="F:acyltransferase activity, transferring groups other than amino-acyl groups"/>
    <property type="evidence" value="ECO:0007669"/>
    <property type="project" value="InterPro"/>
</dbReference>
<dbReference type="Gene3D" id="1.10.1420.10">
    <property type="match status" value="2"/>
</dbReference>
<dbReference type="InterPro" id="IPR016151">
    <property type="entry name" value="DNA_mismatch_repair_MutS_N"/>
</dbReference>
<dbReference type="SMART" id="SM00533">
    <property type="entry name" value="MUTSd"/>
    <property type="match status" value="1"/>
</dbReference>
<dbReference type="SMART" id="SM00534">
    <property type="entry name" value="MUTSac"/>
    <property type="match status" value="1"/>
</dbReference>
<dbReference type="PROSITE" id="PS00486">
    <property type="entry name" value="DNA_MISMATCH_REPAIR_2"/>
    <property type="match status" value="1"/>
</dbReference>
<evidence type="ECO:0000259" key="11">
    <source>
        <dbReference type="PROSITE" id="PS51186"/>
    </source>
</evidence>
<dbReference type="Pfam" id="PF05188">
    <property type="entry name" value="MutS_II"/>
    <property type="match status" value="1"/>
</dbReference>
<dbReference type="GO" id="GO:0006312">
    <property type="term" value="P:mitotic recombination"/>
    <property type="evidence" value="ECO:0007669"/>
    <property type="project" value="TreeGrafter"/>
</dbReference>
<dbReference type="InterPro" id="IPR027417">
    <property type="entry name" value="P-loop_NTPase"/>
</dbReference>
<keyword evidence="8" id="KW-0539">Nucleus</keyword>
<dbReference type="EMBL" id="CAAKMV010000141">
    <property type="protein sequence ID" value="VIO60013.1"/>
    <property type="molecule type" value="Genomic_DNA"/>
</dbReference>
<dbReference type="InterPro" id="IPR036187">
    <property type="entry name" value="DNA_mismatch_repair_MutS_sf"/>
</dbReference>
<evidence type="ECO:0000313" key="13">
    <source>
        <dbReference type="EMBL" id="VIO60013.1"/>
    </source>
</evidence>
<reference evidence="12" key="2">
    <citation type="submission" date="2021-03" db="EMBL/GenBank/DDBJ databases">
        <authorList>
            <person name="Alouane T."/>
            <person name="Langin T."/>
            <person name="Bonhomme L."/>
        </authorList>
    </citation>
    <scope>NUCLEOTIDE SEQUENCE</scope>
    <source>
        <strain evidence="12">MDC_Fg202</strain>
    </source>
</reference>
<dbReference type="GO" id="GO:0030983">
    <property type="term" value="F:mismatched DNA binding"/>
    <property type="evidence" value="ECO:0007669"/>
    <property type="project" value="InterPro"/>
</dbReference>
<dbReference type="SUPFAM" id="SSF55729">
    <property type="entry name" value="Acyl-CoA N-acyltransferases (Nat)"/>
    <property type="match status" value="1"/>
</dbReference>